<dbReference type="Proteomes" id="UP000631694">
    <property type="component" value="Unassembled WGS sequence"/>
</dbReference>
<comment type="caution">
    <text evidence="7">The sequence shown here is derived from an EMBL/GenBank/DDBJ whole genome shotgun (WGS) entry which is preliminary data.</text>
</comment>
<dbReference type="PANTHER" id="PTHR33507:SF3">
    <property type="entry name" value="INNER MEMBRANE PROTEIN YBBJ"/>
    <property type="match status" value="1"/>
</dbReference>
<evidence type="ECO:0000256" key="2">
    <source>
        <dbReference type="ARBA" id="ARBA00022692"/>
    </source>
</evidence>
<feature type="transmembrane region" description="Helical" evidence="5">
    <location>
        <begin position="32"/>
        <end position="51"/>
    </location>
</feature>
<dbReference type="InterPro" id="IPR052165">
    <property type="entry name" value="Membrane_assoc_protease"/>
</dbReference>
<evidence type="ECO:0000259" key="6">
    <source>
        <dbReference type="Pfam" id="PF01957"/>
    </source>
</evidence>
<keyword evidence="3 5" id="KW-1133">Transmembrane helix</keyword>
<evidence type="ECO:0000256" key="4">
    <source>
        <dbReference type="ARBA" id="ARBA00023136"/>
    </source>
</evidence>
<dbReference type="Gene3D" id="2.40.50.140">
    <property type="entry name" value="Nucleic acid-binding proteins"/>
    <property type="match status" value="1"/>
</dbReference>
<evidence type="ECO:0000256" key="3">
    <source>
        <dbReference type="ARBA" id="ARBA00022989"/>
    </source>
</evidence>
<evidence type="ECO:0000256" key="1">
    <source>
        <dbReference type="ARBA" id="ARBA00004141"/>
    </source>
</evidence>
<keyword evidence="2 5" id="KW-0812">Transmembrane</keyword>
<dbReference type="InterPro" id="IPR002810">
    <property type="entry name" value="NfeD-like_C"/>
</dbReference>
<feature type="transmembrane region" description="Helical" evidence="5">
    <location>
        <begin position="58"/>
        <end position="76"/>
    </location>
</feature>
<proteinExistence type="predicted"/>
<evidence type="ECO:0000256" key="5">
    <source>
        <dbReference type="SAM" id="Phobius"/>
    </source>
</evidence>
<dbReference type="AlphaFoldDB" id="A0A931N0T3"/>
<gene>
    <name evidence="7" type="ORF">I5731_17185</name>
</gene>
<organism evidence="7 8">
    <name type="scientific">Methylobrevis albus</name>
    <dbReference type="NCBI Taxonomy" id="2793297"/>
    <lineage>
        <taxon>Bacteria</taxon>
        <taxon>Pseudomonadati</taxon>
        <taxon>Pseudomonadota</taxon>
        <taxon>Alphaproteobacteria</taxon>
        <taxon>Hyphomicrobiales</taxon>
        <taxon>Pleomorphomonadaceae</taxon>
        <taxon>Methylobrevis</taxon>
    </lineage>
</organism>
<dbReference type="PANTHER" id="PTHR33507">
    <property type="entry name" value="INNER MEMBRANE PROTEIN YBBJ"/>
    <property type="match status" value="1"/>
</dbReference>
<comment type="subcellular location">
    <subcellularLocation>
        <location evidence="1">Membrane</location>
        <topology evidence="1">Multi-pass membrane protein</topology>
    </subcellularLocation>
</comment>
<dbReference type="EMBL" id="JADZLT010000055">
    <property type="protein sequence ID" value="MBH0239559.1"/>
    <property type="molecule type" value="Genomic_DNA"/>
</dbReference>
<keyword evidence="4 5" id="KW-0472">Membrane</keyword>
<feature type="domain" description="NfeD-like C-terminal" evidence="6">
    <location>
        <begin position="95"/>
        <end position="147"/>
    </location>
</feature>
<accession>A0A931N0T3</accession>
<protein>
    <submittedName>
        <fullName evidence="7">NfeD family protein</fullName>
    </submittedName>
</protein>
<keyword evidence="8" id="KW-1185">Reference proteome</keyword>
<dbReference type="Pfam" id="PF01957">
    <property type="entry name" value="NfeD"/>
    <property type="match status" value="1"/>
</dbReference>
<name>A0A931N0T3_9HYPH</name>
<dbReference type="InterPro" id="IPR012340">
    <property type="entry name" value="NA-bd_OB-fold"/>
</dbReference>
<sequence>MFESIIAALGGWAWAVLGLLLAAVELVFPGAFFIWFAVAAMVVAVLTLAFDIGWQAQALLFVVLAIAAVFAGRRIYGHLGRTPSADGLLNDRTARQIGRIGRLEEGISSGLGRLRLDDTIWRVTGPDLPAGTQVKVVAVRDGRLAVEAVGEVGG</sequence>
<dbReference type="GO" id="GO:0005886">
    <property type="term" value="C:plasma membrane"/>
    <property type="evidence" value="ECO:0007669"/>
    <property type="project" value="TreeGrafter"/>
</dbReference>
<evidence type="ECO:0000313" key="8">
    <source>
        <dbReference type="Proteomes" id="UP000631694"/>
    </source>
</evidence>
<evidence type="ECO:0000313" key="7">
    <source>
        <dbReference type="EMBL" id="MBH0239559.1"/>
    </source>
</evidence>
<reference evidence="7" key="1">
    <citation type="submission" date="2020-12" db="EMBL/GenBank/DDBJ databases">
        <title>Methylobrevis albus sp. nov., isolated from fresh water lack sediment.</title>
        <authorList>
            <person name="Zou Q."/>
        </authorList>
    </citation>
    <scope>NUCLEOTIDE SEQUENCE</scope>
    <source>
        <strain evidence="7">L22</strain>
    </source>
</reference>